<organism evidence="2 3">
    <name type="scientific">Lasiosphaeria ovina</name>
    <dbReference type="NCBI Taxonomy" id="92902"/>
    <lineage>
        <taxon>Eukaryota</taxon>
        <taxon>Fungi</taxon>
        <taxon>Dikarya</taxon>
        <taxon>Ascomycota</taxon>
        <taxon>Pezizomycotina</taxon>
        <taxon>Sordariomycetes</taxon>
        <taxon>Sordariomycetidae</taxon>
        <taxon>Sordariales</taxon>
        <taxon>Lasiosphaeriaceae</taxon>
        <taxon>Lasiosphaeria</taxon>
    </lineage>
</organism>
<sequence length="200" mass="23222">MRCTGPPCSGTYCWRDPDNRKHYKLDTSVLTKLIDYAEEGNMLRTHADVPPWIRELIYAKQQQDPERRKRKRQGSSESLPPIHITNIMPARNQDSVGWSTRSTPETREDMRIWHAPRLNIPRPIDKSMHRYCEWLCAGVTDLAWKNGYRDACKIALEEGLDLERLYLAQDVEAKSLAEKGVKRATAIQFVSKVRAWLDEV</sequence>
<keyword evidence="3" id="KW-1185">Reference proteome</keyword>
<proteinExistence type="predicted"/>
<gene>
    <name evidence="2" type="ORF">B0T24DRAFT_532892</name>
</gene>
<protein>
    <submittedName>
        <fullName evidence="2">Uncharacterized protein</fullName>
    </submittedName>
</protein>
<accession>A0AAE0K3Y4</accession>
<dbReference type="AlphaFoldDB" id="A0AAE0K3Y4"/>
<dbReference type="Proteomes" id="UP001287356">
    <property type="component" value="Unassembled WGS sequence"/>
</dbReference>
<evidence type="ECO:0000313" key="2">
    <source>
        <dbReference type="EMBL" id="KAK3369561.1"/>
    </source>
</evidence>
<name>A0AAE0K3Y4_9PEZI</name>
<dbReference type="EMBL" id="JAULSN010000006">
    <property type="protein sequence ID" value="KAK3369561.1"/>
    <property type="molecule type" value="Genomic_DNA"/>
</dbReference>
<comment type="caution">
    <text evidence="2">The sequence shown here is derived from an EMBL/GenBank/DDBJ whole genome shotgun (WGS) entry which is preliminary data.</text>
</comment>
<evidence type="ECO:0000256" key="1">
    <source>
        <dbReference type="SAM" id="MobiDB-lite"/>
    </source>
</evidence>
<evidence type="ECO:0000313" key="3">
    <source>
        <dbReference type="Proteomes" id="UP001287356"/>
    </source>
</evidence>
<reference evidence="2" key="2">
    <citation type="submission" date="2023-06" db="EMBL/GenBank/DDBJ databases">
        <authorList>
            <consortium name="Lawrence Berkeley National Laboratory"/>
            <person name="Haridas S."/>
            <person name="Hensen N."/>
            <person name="Bonometti L."/>
            <person name="Westerberg I."/>
            <person name="Brannstrom I.O."/>
            <person name="Guillou S."/>
            <person name="Cros-Aarteil S."/>
            <person name="Calhoun S."/>
            <person name="Kuo A."/>
            <person name="Mondo S."/>
            <person name="Pangilinan J."/>
            <person name="Riley R."/>
            <person name="Labutti K."/>
            <person name="Andreopoulos B."/>
            <person name="Lipzen A."/>
            <person name="Chen C."/>
            <person name="Yanf M."/>
            <person name="Daum C."/>
            <person name="Ng V."/>
            <person name="Clum A."/>
            <person name="Steindorff A."/>
            <person name="Ohm R."/>
            <person name="Martin F."/>
            <person name="Silar P."/>
            <person name="Natvig D."/>
            <person name="Lalanne C."/>
            <person name="Gautier V."/>
            <person name="Ament-Velasquez S.L."/>
            <person name="Kruys A."/>
            <person name="Hutchinson M.I."/>
            <person name="Powell A.J."/>
            <person name="Barry K."/>
            <person name="Miller A.N."/>
            <person name="Grigoriev I.V."/>
            <person name="Debuchy R."/>
            <person name="Gladieux P."/>
            <person name="Thoren M.H."/>
            <person name="Johannesson H."/>
        </authorList>
    </citation>
    <scope>NUCLEOTIDE SEQUENCE</scope>
    <source>
        <strain evidence="2">CBS 958.72</strain>
    </source>
</reference>
<reference evidence="2" key="1">
    <citation type="journal article" date="2023" name="Mol. Phylogenet. Evol.">
        <title>Genome-scale phylogeny and comparative genomics of the fungal order Sordariales.</title>
        <authorList>
            <person name="Hensen N."/>
            <person name="Bonometti L."/>
            <person name="Westerberg I."/>
            <person name="Brannstrom I.O."/>
            <person name="Guillou S."/>
            <person name="Cros-Aarteil S."/>
            <person name="Calhoun S."/>
            <person name="Haridas S."/>
            <person name="Kuo A."/>
            <person name="Mondo S."/>
            <person name="Pangilinan J."/>
            <person name="Riley R."/>
            <person name="LaButti K."/>
            <person name="Andreopoulos B."/>
            <person name="Lipzen A."/>
            <person name="Chen C."/>
            <person name="Yan M."/>
            <person name="Daum C."/>
            <person name="Ng V."/>
            <person name="Clum A."/>
            <person name="Steindorff A."/>
            <person name="Ohm R.A."/>
            <person name="Martin F."/>
            <person name="Silar P."/>
            <person name="Natvig D.O."/>
            <person name="Lalanne C."/>
            <person name="Gautier V."/>
            <person name="Ament-Velasquez S.L."/>
            <person name="Kruys A."/>
            <person name="Hutchinson M.I."/>
            <person name="Powell A.J."/>
            <person name="Barry K."/>
            <person name="Miller A.N."/>
            <person name="Grigoriev I.V."/>
            <person name="Debuchy R."/>
            <person name="Gladieux P."/>
            <person name="Hiltunen Thoren M."/>
            <person name="Johannesson H."/>
        </authorList>
    </citation>
    <scope>NUCLEOTIDE SEQUENCE</scope>
    <source>
        <strain evidence="2">CBS 958.72</strain>
    </source>
</reference>
<feature type="region of interest" description="Disordered" evidence="1">
    <location>
        <begin position="60"/>
        <end position="86"/>
    </location>
</feature>